<sequence>MPLDTSVEALTRILKRELASSSATEGVPLEKAPPVGKVKFVDLPGPEYNLEDPPNIAELLAATRKCLLEPPYSFVHPFPGDGEPNGISDRELLTFLRWRKYHPEMACFTMSKYYEFRINHLGLKERTIPYDSIKQAVESGFLVIHPKMVDREGRQIIYMRPELLKVRKLDGGAEQFIRAMWALLVENAMKDGSESLQLKGVTLLNNAKGMNLGLIIKLWPQFSKANLKMMGEVFQGHIPVRMVRPSRASSPLVALRFTPLCPPHGPHLPHVQSTYLILNEPVFFDFIWRVSSSVMKKKLQFRIFFLVRFAFPFPIHLPVLADLSTPSLPTRAATTPPPCALSWTLQHPKTALPRRWRTPRTLTVCP</sequence>
<accession>A0A139AIJ7</accession>
<dbReference type="SUPFAM" id="SSF52087">
    <property type="entry name" value="CRAL/TRIO domain"/>
    <property type="match status" value="1"/>
</dbReference>
<dbReference type="Gene3D" id="3.40.525.10">
    <property type="entry name" value="CRAL-TRIO lipid binding domain"/>
    <property type="match status" value="1"/>
</dbReference>
<dbReference type="PROSITE" id="PS50191">
    <property type="entry name" value="CRAL_TRIO"/>
    <property type="match status" value="1"/>
</dbReference>
<dbReference type="InterPro" id="IPR036865">
    <property type="entry name" value="CRAL-TRIO_dom_sf"/>
</dbReference>
<dbReference type="PANTHER" id="PTHR10174:SF208">
    <property type="entry name" value="CRAL-TRIO DOMAIN-CONTAINING PROTEIN DDB_G0278031"/>
    <property type="match status" value="1"/>
</dbReference>
<feature type="domain" description="CRAL-TRIO" evidence="1">
    <location>
        <begin position="129"/>
        <end position="329"/>
    </location>
</feature>
<dbReference type="Proteomes" id="UP000070544">
    <property type="component" value="Unassembled WGS sequence"/>
</dbReference>
<evidence type="ECO:0000313" key="2">
    <source>
        <dbReference type="EMBL" id="KXS16617.1"/>
    </source>
</evidence>
<evidence type="ECO:0000259" key="1">
    <source>
        <dbReference type="PROSITE" id="PS50191"/>
    </source>
</evidence>
<dbReference type="InterPro" id="IPR036273">
    <property type="entry name" value="CRAL/TRIO_N_dom_sf"/>
</dbReference>
<evidence type="ECO:0000313" key="3">
    <source>
        <dbReference type="Proteomes" id="UP000070544"/>
    </source>
</evidence>
<organism evidence="2 3">
    <name type="scientific">Gonapodya prolifera (strain JEL478)</name>
    <name type="common">Monoblepharis prolifera</name>
    <dbReference type="NCBI Taxonomy" id="1344416"/>
    <lineage>
        <taxon>Eukaryota</taxon>
        <taxon>Fungi</taxon>
        <taxon>Fungi incertae sedis</taxon>
        <taxon>Chytridiomycota</taxon>
        <taxon>Chytridiomycota incertae sedis</taxon>
        <taxon>Monoblepharidomycetes</taxon>
        <taxon>Monoblepharidales</taxon>
        <taxon>Gonapodyaceae</taxon>
        <taxon>Gonapodya</taxon>
    </lineage>
</organism>
<dbReference type="Pfam" id="PF00650">
    <property type="entry name" value="CRAL_TRIO"/>
    <property type="match status" value="1"/>
</dbReference>
<dbReference type="PANTHER" id="PTHR10174">
    <property type="entry name" value="ALPHA-TOCOPHEROL TRANSFER PROTEIN-RELATED"/>
    <property type="match status" value="1"/>
</dbReference>
<protein>
    <recommendedName>
        <fullName evidence="1">CRAL-TRIO domain-containing protein</fullName>
    </recommendedName>
</protein>
<dbReference type="GO" id="GO:0016020">
    <property type="term" value="C:membrane"/>
    <property type="evidence" value="ECO:0007669"/>
    <property type="project" value="TreeGrafter"/>
</dbReference>
<proteinExistence type="predicted"/>
<dbReference type="InterPro" id="IPR001251">
    <property type="entry name" value="CRAL-TRIO_dom"/>
</dbReference>
<name>A0A139AIJ7_GONPJ</name>
<dbReference type="Gene3D" id="1.10.8.20">
    <property type="entry name" value="N-terminal domain of phosphatidylinositol transfer protein sec14p"/>
    <property type="match status" value="1"/>
</dbReference>
<keyword evidence="3" id="KW-1185">Reference proteome</keyword>
<dbReference type="AlphaFoldDB" id="A0A139AIJ7"/>
<dbReference type="GO" id="GO:1902936">
    <property type="term" value="F:phosphatidylinositol bisphosphate binding"/>
    <property type="evidence" value="ECO:0007669"/>
    <property type="project" value="TreeGrafter"/>
</dbReference>
<gene>
    <name evidence="2" type="ORF">M427DRAFT_133966</name>
</gene>
<dbReference type="SUPFAM" id="SSF46938">
    <property type="entry name" value="CRAL/TRIO N-terminal domain"/>
    <property type="match status" value="1"/>
</dbReference>
<dbReference type="CDD" id="cd00170">
    <property type="entry name" value="SEC14"/>
    <property type="match status" value="1"/>
</dbReference>
<reference evidence="2 3" key="1">
    <citation type="journal article" date="2015" name="Genome Biol. Evol.">
        <title>Phylogenomic analyses indicate that early fungi evolved digesting cell walls of algal ancestors of land plants.</title>
        <authorList>
            <person name="Chang Y."/>
            <person name="Wang S."/>
            <person name="Sekimoto S."/>
            <person name="Aerts A.L."/>
            <person name="Choi C."/>
            <person name="Clum A."/>
            <person name="LaButti K.M."/>
            <person name="Lindquist E.A."/>
            <person name="Yee Ngan C."/>
            <person name="Ohm R.A."/>
            <person name="Salamov A.A."/>
            <person name="Grigoriev I.V."/>
            <person name="Spatafora J.W."/>
            <person name="Berbee M.L."/>
        </authorList>
    </citation>
    <scope>NUCLEOTIDE SEQUENCE [LARGE SCALE GENOMIC DNA]</scope>
    <source>
        <strain evidence="2 3">JEL478</strain>
    </source>
</reference>
<dbReference type="EMBL" id="KQ965751">
    <property type="protein sequence ID" value="KXS16617.1"/>
    <property type="molecule type" value="Genomic_DNA"/>
</dbReference>